<sequence>MGMKSDNPIIIKNDDGLFQLVDDDHHTLETKVAQRGLVIFAPYFKDPEQRTFKEDLTYIQLLELVKKLDRRLKRKGLPEVKTSSKFNQFVQQRQYYIKEQSQAGLTIKDGDPRWQQEFDNFRAIVSQEITRPLKPEQEKASFFMTIMKRSANFSVPGAGKTAMMYGTFAYLSSPRVNEVDKLLVVSPLNAFAAWRTEFQEVFGPKRELHYLNMRDKKYNNNVGAIKHDWIKADVITINYEALQSKLNIINDLLDSKTMLVFDEVHRVKGVGGQRAKAALSLSRAPHYRYVLTGTPIPNGFRDIYNFLHLMYPDEYSSFFAWDLTTLNNIDPEDVNKKLSPFFWRTNKQDLQVPKPDPDIIKEVAPSKNQELLAQAIYENENGTLATFIRLLQASTNPELLSTNINYKELGLVDADSGVWDKQTATVEKENSSSGEAYKKYDLTKIEAPKFEMGIDLIDKLVSQGKKVLVWGMFVGTMQKITDTLNGMGIKTTLVYGATPKQDREGMINNFRTGDAQVLVSNPNTLGESISLHQTVHDAVYFECNFNLTFMLQSRDRINRLGLPANQYTRYYYLMTKGDVAHMGFIDRIVYKKLKDKEKVMLDAIDGQLLVPEYTDDYLQEVKDIVMGRYKWWKLYN</sequence>
<dbReference type="InterPro" id="IPR027417">
    <property type="entry name" value="P-loop_NTPase"/>
</dbReference>
<dbReference type="Gene3D" id="3.40.50.300">
    <property type="entry name" value="P-loop containing nucleotide triphosphate hydrolases"/>
    <property type="match status" value="1"/>
</dbReference>
<dbReference type="InterPro" id="IPR000330">
    <property type="entry name" value="SNF2_N"/>
</dbReference>
<dbReference type="GO" id="GO:0005524">
    <property type="term" value="F:ATP binding"/>
    <property type="evidence" value="ECO:0007669"/>
    <property type="project" value="InterPro"/>
</dbReference>
<dbReference type="PROSITE" id="PS51192">
    <property type="entry name" value="HELICASE_ATP_BIND_1"/>
    <property type="match status" value="1"/>
</dbReference>
<proteinExistence type="predicted"/>
<keyword evidence="2" id="KW-0347">Helicase</keyword>
<dbReference type="EMBL" id="AVFJ02000028">
    <property type="protein sequence ID" value="KPL56619.1"/>
    <property type="molecule type" value="Genomic_DNA"/>
</dbReference>
<dbReference type="GO" id="GO:0004386">
    <property type="term" value="F:helicase activity"/>
    <property type="evidence" value="ECO:0007669"/>
    <property type="project" value="UniProtKB-KW"/>
</dbReference>
<dbReference type="SMART" id="SM00487">
    <property type="entry name" value="DEXDc"/>
    <property type="match status" value="1"/>
</dbReference>
<dbReference type="PANTHER" id="PTHR10799">
    <property type="entry name" value="SNF2/RAD54 HELICASE FAMILY"/>
    <property type="match status" value="1"/>
</dbReference>
<dbReference type="SMART" id="SM00490">
    <property type="entry name" value="HELICc"/>
    <property type="match status" value="1"/>
</dbReference>
<feature type="domain" description="Helicase ATP-binding" evidence="1">
    <location>
        <begin position="146"/>
        <end position="313"/>
    </location>
</feature>
<keyword evidence="2" id="KW-0547">Nucleotide-binding</keyword>
<organism evidence="2">
    <name type="scientific">Lactiplantibacillus plantarum 2025</name>
    <dbReference type="NCBI Taxonomy" id="1385856"/>
    <lineage>
        <taxon>Bacteria</taxon>
        <taxon>Bacillati</taxon>
        <taxon>Bacillota</taxon>
        <taxon>Bacilli</taxon>
        <taxon>Lactobacillales</taxon>
        <taxon>Lactobacillaceae</taxon>
        <taxon>Lactiplantibacillus</taxon>
    </lineage>
</organism>
<comment type="caution">
    <text evidence="2">The sequence shown here is derived from an EMBL/GenBank/DDBJ whole genome shotgun (WGS) entry which is preliminary data.</text>
</comment>
<keyword evidence="2" id="KW-0067">ATP-binding</keyword>
<dbReference type="RefSeq" id="WP_054519120.1">
    <property type="nucleotide sequence ID" value="NZ_CP076826.1"/>
</dbReference>
<dbReference type="Pfam" id="PF00176">
    <property type="entry name" value="SNF2-rel_dom"/>
    <property type="match status" value="1"/>
</dbReference>
<accession>A0A837NKW9</accession>
<dbReference type="InterPro" id="IPR001650">
    <property type="entry name" value="Helicase_C-like"/>
</dbReference>
<name>A0A837NKW9_LACPN</name>
<dbReference type="SUPFAM" id="SSF52540">
    <property type="entry name" value="P-loop containing nucleoside triphosphate hydrolases"/>
    <property type="match status" value="1"/>
</dbReference>
<evidence type="ECO:0000313" key="2">
    <source>
        <dbReference type="EMBL" id="KPL56619.1"/>
    </source>
</evidence>
<protein>
    <submittedName>
        <fullName evidence="2">Helicase</fullName>
    </submittedName>
</protein>
<keyword evidence="2" id="KW-0378">Hydrolase</keyword>
<dbReference type="Gene3D" id="3.40.50.10810">
    <property type="entry name" value="Tandem AAA-ATPase domain"/>
    <property type="match status" value="1"/>
</dbReference>
<evidence type="ECO:0000259" key="1">
    <source>
        <dbReference type="PROSITE" id="PS51192"/>
    </source>
</evidence>
<gene>
    <name evidence="2" type="ORF">N876_0209495</name>
</gene>
<dbReference type="InterPro" id="IPR014001">
    <property type="entry name" value="Helicase_ATP-bd"/>
</dbReference>
<dbReference type="CDD" id="cd17919">
    <property type="entry name" value="DEXHc_Snf"/>
    <property type="match status" value="1"/>
</dbReference>
<reference evidence="2" key="1">
    <citation type="journal article" date="2016" name="Genome Announc.">
        <title>Draft Genome Sequence of Lactobacillus plantarum 2025.</title>
        <authorList>
            <person name="Karlyshev A.V."/>
            <person name="Khlebnikov V.C."/>
            <person name="Kosarev I.V."/>
            <person name="Abramov V.M."/>
        </authorList>
    </citation>
    <scope>NUCLEOTIDE SEQUENCE [LARGE SCALE GENOMIC DNA]</scope>
    <source>
        <strain evidence="2">2025</strain>
    </source>
</reference>
<dbReference type="InterPro" id="IPR038718">
    <property type="entry name" value="SNF2-like_sf"/>
</dbReference>
<dbReference type="Pfam" id="PF00271">
    <property type="entry name" value="Helicase_C"/>
    <property type="match status" value="1"/>
</dbReference>
<dbReference type="AlphaFoldDB" id="A0A837NKW9"/>